<proteinExistence type="predicted"/>
<accession>A0ABP0WXG1</accession>
<reference evidence="1" key="1">
    <citation type="submission" date="2024-02" db="EMBL/GenBank/DDBJ databases">
        <authorList>
            <consortium name="ELIXIR-Norway"/>
            <consortium name="Elixir Norway"/>
        </authorList>
    </citation>
    <scope>NUCLEOTIDE SEQUENCE</scope>
</reference>
<evidence type="ECO:0000313" key="2">
    <source>
        <dbReference type="Proteomes" id="UP001497444"/>
    </source>
</evidence>
<protein>
    <submittedName>
        <fullName evidence="1">Uncharacterized protein</fullName>
    </submittedName>
</protein>
<keyword evidence="2" id="KW-1185">Reference proteome</keyword>
<gene>
    <name evidence="1" type="ORF">CSSPJE1EN1_LOCUS16527</name>
</gene>
<dbReference type="Proteomes" id="UP001497444">
    <property type="component" value="Chromosome 3"/>
</dbReference>
<sequence length="70" mass="8645">MVLMLRMRVPSQPVIWKMDYLTWRWANLLRLGEIWARFYSIFQLWQSTKLIPPTIDLIFYNPSWILMEAR</sequence>
<evidence type="ECO:0000313" key="1">
    <source>
        <dbReference type="EMBL" id="CAK9271049.1"/>
    </source>
</evidence>
<dbReference type="EMBL" id="OZ020098">
    <property type="protein sequence ID" value="CAK9271049.1"/>
    <property type="molecule type" value="Genomic_DNA"/>
</dbReference>
<organism evidence="1 2">
    <name type="scientific">Sphagnum jensenii</name>
    <dbReference type="NCBI Taxonomy" id="128206"/>
    <lineage>
        <taxon>Eukaryota</taxon>
        <taxon>Viridiplantae</taxon>
        <taxon>Streptophyta</taxon>
        <taxon>Embryophyta</taxon>
        <taxon>Bryophyta</taxon>
        <taxon>Sphagnophytina</taxon>
        <taxon>Sphagnopsida</taxon>
        <taxon>Sphagnales</taxon>
        <taxon>Sphagnaceae</taxon>
        <taxon>Sphagnum</taxon>
    </lineage>
</organism>
<name>A0ABP0WXG1_9BRYO</name>